<feature type="transmembrane region" description="Helical" evidence="8">
    <location>
        <begin position="74"/>
        <end position="95"/>
    </location>
</feature>
<keyword evidence="5 8" id="KW-1133">Transmembrane helix</keyword>
<evidence type="ECO:0000256" key="1">
    <source>
        <dbReference type="ARBA" id="ARBA00004651"/>
    </source>
</evidence>
<evidence type="ECO:0000313" key="10">
    <source>
        <dbReference type="EMBL" id="HFH29738.1"/>
    </source>
</evidence>
<evidence type="ECO:0000256" key="2">
    <source>
        <dbReference type="ARBA" id="ARBA00022475"/>
    </source>
</evidence>
<keyword evidence="2" id="KW-1003">Cell membrane</keyword>
<keyword evidence="4 8" id="KW-0812">Transmembrane</keyword>
<comment type="subcellular location">
    <subcellularLocation>
        <location evidence="1">Cell membrane</location>
        <topology evidence="1">Multi-pass membrane protein</topology>
    </subcellularLocation>
</comment>
<dbReference type="EMBL" id="DSVL01000290">
    <property type="protein sequence ID" value="HFH29738.1"/>
    <property type="molecule type" value="Genomic_DNA"/>
</dbReference>
<evidence type="ECO:0000256" key="3">
    <source>
        <dbReference type="ARBA" id="ARBA00022519"/>
    </source>
</evidence>
<accession>A0A7C3I4L4</accession>
<dbReference type="GO" id="GO:0015744">
    <property type="term" value="P:succinate transport"/>
    <property type="evidence" value="ECO:0007669"/>
    <property type="project" value="TreeGrafter"/>
</dbReference>
<evidence type="ECO:0000256" key="5">
    <source>
        <dbReference type="ARBA" id="ARBA00022989"/>
    </source>
</evidence>
<dbReference type="AlphaFoldDB" id="A0A7C3I4L4"/>
<evidence type="ECO:0000256" key="6">
    <source>
        <dbReference type="ARBA" id="ARBA00023136"/>
    </source>
</evidence>
<gene>
    <name evidence="10" type="ORF">ENS59_09555</name>
</gene>
<dbReference type="PANTHER" id="PTHR34390">
    <property type="entry name" value="UPF0442 PROTEIN YJJB-RELATED"/>
    <property type="match status" value="1"/>
</dbReference>
<feature type="transmembrane region" description="Helical" evidence="8">
    <location>
        <begin position="37"/>
        <end position="62"/>
    </location>
</feature>
<keyword evidence="3" id="KW-0997">Cell inner membrane</keyword>
<dbReference type="PANTHER" id="PTHR34390:SF1">
    <property type="entry name" value="SUCCINATE TRANSPORTER SUBUNIT YJJB-RELATED"/>
    <property type="match status" value="1"/>
</dbReference>
<feature type="domain" description="Threonine/Serine exporter ThrE" evidence="9">
    <location>
        <begin position="2"/>
        <end position="129"/>
    </location>
</feature>
<reference evidence="10" key="1">
    <citation type="journal article" date="2020" name="mSystems">
        <title>Genome- and Community-Level Interaction Insights into Carbon Utilization and Element Cycling Functions of Hydrothermarchaeota in Hydrothermal Sediment.</title>
        <authorList>
            <person name="Zhou Z."/>
            <person name="Liu Y."/>
            <person name="Xu W."/>
            <person name="Pan J."/>
            <person name="Luo Z.H."/>
            <person name="Li M."/>
        </authorList>
    </citation>
    <scope>NUCLEOTIDE SEQUENCE [LARGE SCALE GENOMIC DNA]</scope>
    <source>
        <strain evidence="10">SpSt-503</strain>
    </source>
</reference>
<dbReference type="InterPro" id="IPR024528">
    <property type="entry name" value="ThrE_2"/>
</dbReference>
<protein>
    <submittedName>
        <fullName evidence="10">Threonine/serine exporter</fullName>
    </submittedName>
</protein>
<dbReference type="GO" id="GO:0005886">
    <property type="term" value="C:plasma membrane"/>
    <property type="evidence" value="ECO:0007669"/>
    <property type="project" value="UniProtKB-SubCell"/>
</dbReference>
<dbReference type="InterPro" id="IPR050539">
    <property type="entry name" value="ThrE_Dicarb/AminoAcid_Exp"/>
</dbReference>
<evidence type="ECO:0000256" key="4">
    <source>
        <dbReference type="ARBA" id="ARBA00022692"/>
    </source>
</evidence>
<evidence type="ECO:0000256" key="8">
    <source>
        <dbReference type="SAM" id="Phobius"/>
    </source>
</evidence>
<organism evidence="10">
    <name type="scientific">Gracilinema caldarium</name>
    <dbReference type="NCBI Taxonomy" id="215591"/>
    <lineage>
        <taxon>Bacteria</taxon>
        <taxon>Pseudomonadati</taxon>
        <taxon>Spirochaetota</taxon>
        <taxon>Spirochaetia</taxon>
        <taxon>Spirochaetales</taxon>
        <taxon>Breznakiellaceae</taxon>
        <taxon>Gracilinema</taxon>
    </lineage>
</organism>
<name>A0A7C3I4L4_9SPIR</name>
<keyword evidence="6 8" id="KW-0472">Membrane</keyword>
<evidence type="ECO:0000259" key="9">
    <source>
        <dbReference type="Pfam" id="PF12821"/>
    </source>
</evidence>
<feature type="transmembrane region" description="Helical" evidence="8">
    <location>
        <begin position="107"/>
        <end position="131"/>
    </location>
</feature>
<proteinExistence type="inferred from homology"/>
<comment type="caution">
    <text evidence="10">The sequence shown here is derived from an EMBL/GenBank/DDBJ whole genome shotgun (WGS) entry which is preliminary data.</text>
</comment>
<sequence>MDILWAALASGTFAVVFNVRGRHIPFAALGGGLGWAVYAYTTVAAASSGVSYFLASIAIALYAELLAGLLKRPATTYLVCALIPLVPGGGMYYTLASSLKGDLQGTLTIGFETLTIAGAIAAGVAIGSAIARLSKRL</sequence>
<dbReference type="Pfam" id="PF12821">
    <property type="entry name" value="ThrE_2"/>
    <property type="match status" value="1"/>
</dbReference>
<evidence type="ECO:0000256" key="7">
    <source>
        <dbReference type="ARBA" id="ARBA00034125"/>
    </source>
</evidence>
<comment type="similarity">
    <text evidence="7">Belongs to the ThrE exporter (TC 2.A.79) family.</text>
</comment>